<reference evidence="12 13" key="1">
    <citation type="submission" date="2024-01" db="EMBL/GenBank/DDBJ databases">
        <title>A draft genome for the cacao thread blight pathogen Marasmiellus scandens.</title>
        <authorList>
            <person name="Baruah I.K."/>
            <person name="Leung J."/>
            <person name="Bukari Y."/>
            <person name="Amoako-Attah I."/>
            <person name="Meinhardt L.W."/>
            <person name="Bailey B.A."/>
            <person name="Cohen S.P."/>
        </authorList>
    </citation>
    <scope>NUCLEOTIDE SEQUENCE [LARGE SCALE GENOMIC DNA]</scope>
    <source>
        <strain evidence="12 13">GH-19</strain>
    </source>
</reference>
<keyword evidence="5" id="KW-0732">Signal</keyword>
<keyword evidence="6 9" id="KW-0378">Hydrolase</keyword>
<dbReference type="Pfam" id="PF17801">
    <property type="entry name" value="Melibiase_C"/>
    <property type="match status" value="1"/>
</dbReference>
<dbReference type="InterPro" id="IPR017853">
    <property type="entry name" value="GH"/>
</dbReference>
<comment type="similarity">
    <text evidence="3 9">Belongs to the glycosyl hydrolase 27 family.</text>
</comment>
<evidence type="ECO:0000256" key="5">
    <source>
        <dbReference type="ARBA" id="ARBA00022729"/>
    </source>
</evidence>
<dbReference type="Pfam" id="PF00734">
    <property type="entry name" value="CBM_1"/>
    <property type="match status" value="1"/>
</dbReference>
<dbReference type="Pfam" id="PF16499">
    <property type="entry name" value="Melibiase_2"/>
    <property type="match status" value="1"/>
</dbReference>
<dbReference type="CDD" id="cd14792">
    <property type="entry name" value="GH27"/>
    <property type="match status" value="1"/>
</dbReference>
<evidence type="ECO:0000256" key="1">
    <source>
        <dbReference type="ARBA" id="ARBA00001255"/>
    </source>
</evidence>
<dbReference type="InterPro" id="IPR013785">
    <property type="entry name" value="Aldolase_TIM"/>
</dbReference>
<evidence type="ECO:0000256" key="2">
    <source>
        <dbReference type="ARBA" id="ARBA00004613"/>
    </source>
</evidence>
<dbReference type="Proteomes" id="UP001498398">
    <property type="component" value="Unassembled WGS sequence"/>
</dbReference>
<dbReference type="InterPro" id="IPR002241">
    <property type="entry name" value="Glyco_hydro_27"/>
</dbReference>
<evidence type="ECO:0000256" key="10">
    <source>
        <dbReference type="SAM" id="MobiDB-lite"/>
    </source>
</evidence>
<evidence type="ECO:0000259" key="11">
    <source>
        <dbReference type="PROSITE" id="PS51164"/>
    </source>
</evidence>
<dbReference type="InterPro" id="IPR013780">
    <property type="entry name" value="Glyco_hydro_b"/>
</dbReference>
<gene>
    <name evidence="12" type="ORF">VKT23_000719</name>
</gene>
<dbReference type="InterPro" id="IPR035971">
    <property type="entry name" value="CBD_sf"/>
</dbReference>
<evidence type="ECO:0000256" key="3">
    <source>
        <dbReference type="ARBA" id="ARBA00009743"/>
    </source>
</evidence>
<dbReference type="PROSITE" id="PS51164">
    <property type="entry name" value="CBM1_2"/>
    <property type="match status" value="1"/>
</dbReference>
<feature type="domain" description="CBM1" evidence="11">
    <location>
        <begin position="46"/>
        <end position="82"/>
    </location>
</feature>
<keyword evidence="4" id="KW-0964">Secreted</keyword>
<dbReference type="InterPro" id="IPR000111">
    <property type="entry name" value="Glyco_hydro_27/36_CS"/>
</dbReference>
<evidence type="ECO:0000256" key="7">
    <source>
        <dbReference type="ARBA" id="ARBA00023180"/>
    </source>
</evidence>
<evidence type="ECO:0000256" key="4">
    <source>
        <dbReference type="ARBA" id="ARBA00022525"/>
    </source>
</evidence>
<keyword evidence="13" id="KW-1185">Reference proteome</keyword>
<sequence length="495" mass="53094">MLSPQAINSLPLLDDFLGSWISQLRMHLKTYLTGAAVVLPTVLAQSQATEWAQCGGQGWNGPTACVSGFTCTFSNPYYSQCVPSTGASTTSRPATTSTQVPGAAPTVGPSTQTGRLPALGWNDWNAYGCDISEAKVMAAANAFVSRGLKDAGYEYINIDDCWSLKTRDSATGRIVPDPAKFPNGISGVASQVHALGLKIGIYSDAGTSTCAGYPASLGREELDAETFASWGIDYLKYDNCNVPANWTDAANPPGGDWYNSNTAIRYRQMAAALAQQSKPIQLDLCCWGQAEVWTWGARVGHSWRMSGDASPSWSFITEVMGINVAHLSSVDFFSHNDMDMMEIGNGALSVQEQRTHFAAWVYMKSPILLGTNLDNLSNQQISIITNRELLAFHQDSQFGKPAMPFKASASMPTTSLPEYYAGQSSKGFHVFITNTGSGTATKTFSFANVPGMGSGTFKLHDMWTGQDVSGTFSSSSSYSVSVAAHDTVAYLITKV</sequence>
<dbReference type="PANTHER" id="PTHR11452:SF61">
    <property type="entry name" value="ALPHA-GALACTOSIDASE B-RELATED"/>
    <property type="match status" value="1"/>
</dbReference>
<protein>
    <recommendedName>
        <fullName evidence="9">Alpha-galactosidase</fullName>
        <ecNumber evidence="9">3.2.1.22</ecNumber>
    </recommendedName>
    <alternativeName>
        <fullName evidence="9">Melibiase</fullName>
    </alternativeName>
</protein>
<organism evidence="12 13">
    <name type="scientific">Marasmiellus scandens</name>
    <dbReference type="NCBI Taxonomy" id="2682957"/>
    <lineage>
        <taxon>Eukaryota</taxon>
        <taxon>Fungi</taxon>
        <taxon>Dikarya</taxon>
        <taxon>Basidiomycota</taxon>
        <taxon>Agaricomycotina</taxon>
        <taxon>Agaricomycetes</taxon>
        <taxon>Agaricomycetidae</taxon>
        <taxon>Agaricales</taxon>
        <taxon>Marasmiineae</taxon>
        <taxon>Omphalotaceae</taxon>
        <taxon>Marasmiellus</taxon>
    </lineage>
</organism>
<evidence type="ECO:0000256" key="8">
    <source>
        <dbReference type="ARBA" id="ARBA00023295"/>
    </source>
</evidence>
<keyword evidence="8 9" id="KW-0326">Glycosidase</keyword>
<dbReference type="PROSITE" id="PS00562">
    <property type="entry name" value="CBM1_1"/>
    <property type="match status" value="1"/>
</dbReference>
<comment type="subcellular location">
    <subcellularLocation>
        <location evidence="2">Secreted</location>
    </subcellularLocation>
</comment>
<keyword evidence="9" id="KW-1015">Disulfide bond</keyword>
<dbReference type="Gene3D" id="2.60.40.1180">
    <property type="entry name" value="Golgi alpha-mannosidase II"/>
    <property type="match status" value="1"/>
</dbReference>
<dbReference type="PANTHER" id="PTHR11452">
    <property type="entry name" value="ALPHA-GALACTOSIDASE/ALPHA-N-ACETYLGALACTOSAMINIDASE"/>
    <property type="match status" value="1"/>
</dbReference>
<comment type="catalytic activity">
    <reaction evidence="1 9">
        <text>Hydrolysis of terminal, non-reducing alpha-D-galactose residues in alpha-D-galactosides, including galactose oligosaccharides, galactomannans and galactolipids.</text>
        <dbReference type="EC" id="3.2.1.22"/>
    </reaction>
</comment>
<evidence type="ECO:0000256" key="6">
    <source>
        <dbReference type="ARBA" id="ARBA00022801"/>
    </source>
</evidence>
<dbReference type="PRINTS" id="PR00740">
    <property type="entry name" value="GLHYDRLASE27"/>
</dbReference>
<proteinExistence type="inferred from homology"/>
<name>A0ABR1KAU1_9AGAR</name>
<dbReference type="SUPFAM" id="SSF57180">
    <property type="entry name" value="Cellulose-binding domain"/>
    <property type="match status" value="1"/>
</dbReference>
<dbReference type="EMBL" id="JBANRG010000001">
    <property type="protein sequence ID" value="KAK7472606.1"/>
    <property type="molecule type" value="Genomic_DNA"/>
</dbReference>
<dbReference type="SUPFAM" id="SSF51445">
    <property type="entry name" value="(Trans)glycosidases"/>
    <property type="match status" value="1"/>
</dbReference>
<feature type="region of interest" description="Disordered" evidence="10">
    <location>
        <begin position="88"/>
        <end position="112"/>
    </location>
</feature>
<dbReference type="SMART" id="SM00236">
    <property type="entry name" value="fCBD"/>
    <property type="match status" value="1"/>
</dbReference>
<evidence type="ECO:0000313" key="13">
    <source>
        <dbReference type="Proteomes" id="UP001498398"/>
    </source>
</evidence>
<dbReference type="PROSITE" id="PS00512">
    <property type="entry name" value="ALPHA_GALACTOSIDASE"/>
    <property type="match status" value="1"/>
</dbReference>
<evidence type="ECO:0000256" key="9">
    <source>
        <dbReference type="RuleBase" id="RU361168"/>
    </source>
</evidence>
<dbReference type="InterPro" id="IPR041233">
    <property type="entry name" value="Melibiase_C"/>
</dbReference>
<dbReference type="Gene3D" id="3.20.20.70">
    <property type="entry name" value="Aldolase class I"/>
    <property type="match status" value="1"/>
</dbReference>
<accession>A0ABR1KAU1</accession>
<dbReference type="SUPFAM" id="SSF51011">
    <property type="entry name" value="Glycosyl hydrolase domain"/>
    <property type="match status" value="1"/>
</dbReference>
<feature type="compositionally biased region" description="Low complexity" evidence="10">
    <location>
        <begin position="88"/>
        <end position="98"/>
    </location>
</feature>
<dbReference type="EC" id="3.2.1.22" evidence="9"/>
<dbReference type="InterPro" id="IPR000254">
    <property type="entry name" value="CBD"/>
</dbReference>
<keyword evidence="7" id="KW-0325">Glycoprotein</keyword>
<comment type="caution">
    <text evidence="12">The sequence shown here is derived from an EMBL/GenBank/DDBJ whole genome shotgun (WGS) entry which is preliminary data.</text>
</comment>
<evidence type="ECO:0000313" key="12">
    <source>
        <dbReference type="EMBL" id="KAK7472606.1"/>
    </source>
</evidence>